<dbReference type="InterPro" id="IPR043129">
    <property type="entry name" value="ATPase_NBD"/>
</dbReference>
<keyword evidence="3" id="KW-1185">Reference proteome</keyword>
<evidence type="ECO:0000313" key="2">
    <source>
        <dbReference type="EMBL" id="TCJ23200.1"/>
    </source>
</evidence>
<accession>A0A4R1BYM3</accession>
<dbReference type="EMBL" id="SJZJ01000018">
    <property type="protein sequence ID" value="TCJ23200.1"/>
    <property type="molecule type" value="Genomic_DNA"/>
</dbReference>
<dbReference type="InterPro" id="IPR000600">
    <property type="entry name" value="ROK"/>
</dbReference>
<comment type="caution">
    <text evidence="2">The sequence shown here is derived from an EMBL/GenBank/DDBJ whole genome shotgun (WGS) entry which is preliminary data.</text>
</comment>
<comment type="similarity">
    <text evidence="1">Belongs to the ROK (NagC/XylR) family.</text>
</comment>
<reference evidence="2 3" key="1">
    <citation type="submission" date="2019-03" db="EMBL/GenBank/DDBJ databases">
        <authorList>
            <person name="Kim M.K.M."/>
        </authorList>
    </citation>
    <scope>NUCLEOTIDE SEQUENCE [LARGE SCALE GENOMIC DNA]</scope>
    <source>
        <strain evidence="2 3">18JY15-6</strain>
    </source>
</reference>
<dbReference type="Pfam" id="PF00480">
    <property type="entry name" value="ROK"/>
    <property type="match status" value="1"/>
</dbReference>
<dbReference type="Proteomes" id="UP000295453">
    <property type="component" value="Unassembled WGS sequence"/>
</dbReference>
<name>A0A4R1BYM3_9ACTN</name>
<proteinExistence type="inferred from homology"/>
<dbReference type="OrthoDB" id="9810372at2"/>
<organism evidence="2 3">
    <name type="scientific">Nocardioides jejuensis</name>
    <dbReference type="NCBI Taxonomy" id="2502782"/>
    <lineage>
        <taxon>Bacteria</taxon>
        <taxon>Bacillati</taxon>
        <taxon>Actinomycetota</taxon>
        <taxon>Actinomycetes</taxon>
        <taxon>Propionibacteriales</taxon>
        <taxon>Nocardioidaceae</taxon>
        <taxon>Nocardioides</taxon>
    </lineage>
</organism>
<dbReference type="PANTHER" id="PTHR18964">
    <property type="entry name" value="ROK (REPRESSOR, ORF, KINASE) FAMILY"/>
    <property type="match status" value="1"/>
</dbReference>
<dbReference type="SUPFAM" id="SSF53067">
    <property type="entry name" value="Actin-like ATPase domain"/>
    <property type="match status" value="1"/>
</dbReference>
<sequence length="323" mass="31643">MTLAIGVDIGGTKVAAGVIDTSTGTIIDRLRQPTPAHDGDAMANAVIAVVRDLAQRHAVVAVGLGVPGFVNRTRDDILTAPNLALPSRSLAALVREGTGLPTTLENDANAATWAECRFGAAIGHDDVLMITAGTGIGGGAVLGGQLHRGGAGTALEVGHLRVVPDGLPCGCGKRGCWESYGSGSAMTRSARTLVAAGAPGSEALAARAGGDPDALDGAMVTAAAVAGDPLARRVLAEAGAWLGAGIASLVAVLDPSVIVVGGGLGDAGALVFDPLRASYADLVSPRGPAPVPSVIAAALGNDAGMVGVADLAAREVAATTVAV</sequence>
<dbReference type="PANTHER" id="PTHR18964:SF173">
    <property type="entry name" value="GLUCOKINASE"/>
    <property type="match status" value="1"/>
</dbReference>
<evidence type="ECO:0000256" key="1">
    <source>
        <dbReference type="ARBA" id="ARBA00006479"/>
    </source>
</evidence>
<protein>
    <submittedName>
        <fullName evidence="2">ROK family protein</fullName>
    </submittedName>
</protein>
<dbReference type="RefSeq" id="WP_131584258.1">
    <property type="nucleotide sequence ID" value="NZ_SJZJ01000018.1"/>
</dbReference>
<dbReference type="AlphaFoldDB" id="A0A4R1BYM3"/>
<dbReference type="Gene3D" id="3.30.420.40">
    <property type="match status" value="2"/>
</dbReference>
<evidence type="ECO:0000313" key="3">
    <source>
        <dbReference type="Proteomes" id="UP000295453"/>
    </source>
</evidence>
<gene>
    <name evidence="2" type="ORF">EPD65_11520</name>
</gene>